<keyword evidence="3" id="KW-0677">Repeat</keyword>
<name>A0A433SIT7_ELYCH</name>
<evidence type="ECO:0000256" key="7">
    <source>
        <dbReference type="SAM" id="Phobius"/>
    </source>
</evidence>
<dbReference type="Proteomes" id="UP000271974">
    <property type="component" value="Unassembled WGS sequence"/>
</dbReference>
<dbReference type="SUPFAM" id="SSF57610">
    <property type="entry name" value="Thyroglobulin type-1 domain"/>
    <property type="match status" value="2"/>
</dbReference>
<dbReference type="Pfam" id="PF04478">
    <property type="entry name" value="Mid2"/>
    <property type="match status" value="1"/>
</dbReference>
<dbReference type="CDD" id="cd00191">
    <property type="entry name" value="TY"/>
    <property type="match status" value="1"/>
</dbReference>
<evidence type="ECO:0000256" key="6">
    <source>
        <dbReference type="SAM" id="MobiDB-lite"/>
    </source>
</evidence>
<evidence type="ECO:0000256" key="3">
    <source>
        <dbReference type="ARBA" id="ARBA00022737"/>
    </source>
</evidence>
<evidence type="ECO:0000256" key="5">
    <source>
        <dbReference type="PROSITE-ProRule" id="PRU00500"/>
    </source>
</evidence>
<dbReference type="Gene3D" id="4.10.800.10">
    <property type="entry name" value="Thyroglobulin type-1"/>
    <property type="match status" value="2"/>
</dbReference>
<dbReference type="Pfam" id="PF00086">
    <property type="entry name" value="Thyroglobulin_1"/>
    <property type="match status" value="2"/>
</dbReference>
<evidence type="ECO:0000259" key="8">
    <source>
        <dbReference type="PROSITE" id="PS51162"/>
    </source>
</evidence>
<accession>A0A433SIT7</accession>
<feature type="compositionally biased region" description="Low complexity" evidence="6">
    <location>
        <begin position="392"/>
        <end position="401"/>
    </location>
</feature>
<feature type="disulfide bond" evidence="5">
    <location>
        <begin position="33"/>
        <end position="53"/>
    </location>
</feature>
<feature type="domain" description="Thyroglobulin type-1" evidence="8">
    <location>
        <begin position="206"/>
        <end position="279"/>
    </location>
</feature>
<dbReference type="InterPro" id="IPR036857">
    <property type="entry name" value="Thyroglobulin_1_sf"/>
</dbReference>
<comment type="subcellular location">
    <subcellularLocation>
        <location evidence="1">Secreted</location>
    </subcellularLocation>
</comment>
<dbReference type="InterPro" id="IPR051950">
    <property type="entry name" value="Dev_reg/Prot_inhib"/>
</dbReference>
<keyword evidence="2" id="KW-0964">Secreted</keyword>
<sequence>MDSPNHASGVYTPRCERDGDYDHKQCHDEYCWCVDQDGDYVNGLTTDKFQLQCTDKGMTEDSVVKVEACPNGRQPNISCVRACARQVCPGNPEATCRVDLCSDKCAISFVDEDEMEVDCGGNKCDVFKFDQEDREECSAKLECSGGAVRHCSESVCHSALNSCTKNPCAVCSVDPCTCRPYFVDAISGERLSQEQCDYISLGVCQAKTCTLLNRRAAARLSGESGNTSAPLPECDAQGGFKAKQCDGQNCVCVNEFGFPVGEPSDGTCQDIDKVVKVEVTLSFKGGLSDLNSERKIQAFKNAILKKMEAFGINPDNVKLGEPYEGSIKIDAEIIESPSQTPQIQQNIALASNALKQAVDSGDLDIEVEGQSFSLDPAETMVSAQTASQVGGTTTTTTTTTTARPVDTDGDSGLTDTDKIIIGAVCGGVGLLILIIVCYCCCCRSRQKETPPDDTYDHIRATNRDPTYDKPALYNPAFEEDGHYMKVRM</sequence>
<protein>
    <recommendedName>
        <fullName evidence="8">Thyroglobulin type-1 domain-containing protein</fullName>
    </recommendedName>
</protein>
<evidence type="ECO:0000313" key="9">
    <source>
        <dbReference type="EMBL" id="RUS68699.1"/>
    </source>
</evidence>
<feature type="transmembrane region" description="Helical" evidence="7">
    <location>
        <begin position="419"/>
        <end position="441"/>
    </location>
</feature>
<dbReference type="PANTHER" id="PTHR12352:SF3">
    <property type="entry name" value="NIDOGEN-2"/>
    <property type="match status" value="1"/>
</dbReference>
<dbReference type="PANTHER" id="PTHR12352">
    <property type="entry name" value="SECRETED MODULAR CALCIUM-BINDING PROTEIN"/>
    <property type="match status" value="1"/>
</dbReference>
<reference evidence="9 10" key="1">
    <citation type="submission" date="2019-01" db="EMBL/GenBank/DDBJ databases">
        <title>A draft genome assembly of the solar-powered sea slug Elysia chlorotica.</title>
        <authorList>
            <person name="Cai H."/>
            <person name="Li Q."/>
            <person name="Fang X."/>
            <person name="Li J."/>
            <person name="Curtis N.E."/>
            <person name="Altenburger A."/>
            <person name="Shibata T."/>
            <person name="Feng M."/>
            <person name="Maeda T."/>
            <person name="Schwartz J.A."/>
            <person name="Shigenobu S."/>
            <person name="Lundholm N."/>
            <person name="Nishiyama T."/>
            <person name="Yang H."/>
            <person name="Hasebe M."/>
            <person name="Li S."/>
            <person name="Pierce S.K."/>
            <person name="Wang J."/>
        </authorList>
    </citation>
    <scope>NUCLEOTIDE SEQUENCE [LARGE SCALE GENOMIC DNA]</scope>
    <source>
        <strain evidence="9">EC2010</strain>
        <tissue evidence="9">Whole organism of an adult</tissue>
    </source>
</reference>
<evidence type="ECO:0000313" key="10">
    <source>
        <dbReference type="Proteomes" id="UP000271974"/>
    </source>
</evidence>
<proteinExistence type="predicted"/>
<keyword evidence="7" id="KW-0812">Transmembrane</keyword>
<dbReference type="EMBL" id="RQTK01002089">
    <property type="protein sequence ID" value="RUS68699.1"/>
    <property type="molecule type" value="Genomic_DNA"/>
</dbReference>
<dbReference type="PROSITE" id="PS00484">
    <property type="entry name" value="THYROGLOBULIN_1_1"/>
    <property type="match status" value="1"/>
</dbReference>
<keyword evidence="10" id="KW-1185">Reference proteome</keyword>
<keyword evidence="4 5" id="KW-1015">Disulfide bond</keyword>
<comment type="caution">
    <text evidence="5">Lacks conserved residue(s) required for the propagation of feature annotation.</text>
</comment>
<gene>
    <name evidence="9" type="ORF">EGW08_023538</name>
</gene>
<feature type="domain" description="Thyroglobulin type-1" evidence="8">
    <location>
        <begin position="1"/>
        <end position="53"/>
    </location>
</feature>
<keyword evidence="7" id="KW-0472">Membrane</keyword>
<evidence type="ECO:0000256" key="2">
    <source>
        <dbReference type="ARBA" id="ARBA00022525"/>
    </source>
</evidence>
<dbReference type="PROSITE" id="PS51162">
    <property type="entry name" value="THYROGLOBULIN_1_2"/>
    <property type="match status" value="2"/>
</dbReference>
<evidence type="ECO:0000256" key="1">
    <source>
        <dbReference type="ARBA" id="ARBA00004613"/>
    </source>
</evidence>
<dbReference type="OrthoDB" id="6099160at2759"/>
<dbReference type="InterPro" id="IPR000716">
    <property type="entry name" value="Thyroglobulin_1"/>
</dbReference>
<dbReference type="SMART" id="SM00211">
    <property type="entry name" value="TY"/>
    <property type="match status" value="2"/>
</dbReference>
<feature type="region of interest" description="Disordered" evidence="6">
    <location>
        <begin position="383"/>
        <end position="409"/>
    </location>
</feature>
<comment type="caution">
    <text evidence="9">The sequence shown here is derived from an EMBL/GenBank/DDBJ whole genome shotgun (WGS) entry which is preliminary data.</text>
</comment>
<organism evidence="9 10">
    <name type="scientific">Elysia chlorotica</name>
    <name type="common">Eastern emerald elysia</name>
    <name type="synonym">Sea slug</name>
    <dbReference type="NCBI Taxonomy" id="188477"/>
    <lineage>
        <taxon>Eukaryota</taxon>
        <taxon>Metazoa</taxon>
        <taxon>Spiralia</taxon>
        <taxon>Lophotrochozoa</taxon>
        <taxon>Mollusca</taxon>
        <taxon>Gastropoda</taxon>
        <taxon>Heterobranchia</taxon>
        <taxon>Euthyneura</taxon>
        <taxon>Panpulmonata</taxon>
        <taxon>Sacoglossa</taxon>
        <taxon>Placobranchoidea</taxon>
        <taxon>Plakobranchidae</taxon>
        <taxon>Elysia</taxon>
    </lineage>
</organism>
<dbReference type="InterPro" id="IPR007567">
    <property type="entry name" value="Mid2_dom"/>
</dbReference>
<dbReference type="GO" id="GO:0005615">
    <property type="term" value="C:extracellular space"/>
    <property type="evidence" value="ECO:0007669"/>
    <property type="project" value="TreeGrafter"/>
</dbReference>
<dbReference type="AlphaFoldDB" id="A0A433SIT7"/>
<evidence type="ECO:0000256" key="4">
    <source>
        <dbReference type="ARBA" id="ARBA00023157"/>
    </source>
</evidence>
<keyword evidence="7" id="KW-1133">Transmembrane helix</keyword>